<evidence type="ECO:0000259" key="10">
    <source>
        <dbReference type="PROSITE" id="PS50113"/>
    </source>
</evidence>
<evidence type="ECO:0000256" key="1">
    <source>
        <dbReference type="ARBA" id="ARBA00000085"/>
    </source>
</evidence>
<proteinExistence type="predicted"/>
<dbReference type="GO" id="GO:0005524">
    <property type="term" value="F:ATP binding"/>
    <property type="evidence" value="ECO:0007669"/>
    <property type="project" value="UniProtKB-KW"/>
</dbReference>
<dbReference type="OrthoDB" id="9816309at2"/>
<dbReference type="InterPro" id="IPR036097">
    <property type="entry name" value="HisK_dim/P_sf"/>
</dbReference>
<keyword evidence="8" id="KW-0902">Two-component regulatory system</keyword>
<keyword evidence="12" id="KW-1185">Reference proteome</keyword>
<dbReference type="Gene3D" id="1.10.287.130">
    <property type="match status" value="1"/>
</dbReference>
<protein>
    <recommendedName>
        <fullName evidence="2">histidine kinase</fullName>
        <ecNumber evidence="2">2.7.13.3</ecNumber>
    </recommendedName>
</protein>
<sequence>MSEPEQKVNSNQRDAGIRAQALSALRQGKFEHATALLENDNITISELTQELLVHQTELELQAEELRDTALRHDLARHRFEALFETLPQAAFLVDAASGSLVQQNNIARTAFGHLRPSGVAAFPLRRIGANRSDEDLLASALADAARNGEALLTRVFLHREQGEPIPARVQFVQIAQEQCDAGHVLVLCIDETEQVRATAALEESEKRFREIAETIEDVFYTCTLKGDARWVCTYFSPGAQRIWGRASTADTESFSPLFTNVHPRDREVVRRALHATPAWEFSIEYRIVQPDGQVRWIENKGVFLDDCSRLIGAVRDITKIKITEKRLKLRVRQIEAVSRLLAHCARRDLGREELLSGIPQFLVDALNHPKLGVARIVVEGKAYDSAGWTPPSLKLRAPLRTPLVTSGYMELGYREVPPRAEEVGADSLRPPGDFLLSEREVFAAALRQVDAVVDWQKISEQLTEAERRNAIVDVTSGLVHELNTLLTVIIGQAEDMSDGFVPTAFVERNSRRILEAASRAADLTDHLQSFAASQSLHAEKLDLNAILRKMRPVFRRMLGADVALVYDLAEGLWPVFLDNARLESALQELCANAAYALEGKGELHISTRNVAENGAENPLGQGPWVIVELKDNGPGMDDAVLGAATEPFFSTHRQAGRGLGLSVVQGFTRQSGGRMALASQQGQGTTVVLGYRPEVQSAAVQRGADAPLSGDSAASP</sequence>
<dbReference type="InterPro" id="IPR003661">
    <property type="entry name" value="HisK_dim/P_dom"/>
</dbReference>
<dbReference type="Gene3D" id="3.30.565.10">
    <property type="entry name" value="Histidine kinase-like ATPase, C-terminal domain"/>
    <property type="match status" value="1"/>
</dbReference>
<dbReference type="EMBL" id="SLXL01000006">
    <property type="protein sequence ID" value="TCP22422.1"/>
    <property type="molecule type" value="Genomic_DNA"/>
</dbReference>
<evidence type="ECO:0000313" key="11">
    <source>
        <dbReference type="EMBL" id="TCP22422.1"/>
    </source>
</evidence>
<dbReference type="InterPro" id="IPR005467">
    <property type="entry name" value="His_kinase_dom"/>
</dbReference>
<keyword evidence="4" id="KW-0808">Transferase</keyword>
<dbReference type="RefSeq" id="WP_132603044.1">
    <property type="nucleotide sequence ID" value="NZ_NRRP01000019.1"/>
</dbReference>
<dbReference type="PRINTS" id="PR00344">
    <property type="entry name" value="BCTRLSENSOR"/>
</dbReference>
<keyword evidence="6" id="KW-0418">Kinase</keyword>
<evidence type="ECO:0000256" key="5">
    <source>
        <dbReference type="ARBA" id="ARBA00022741"/>
    </source>
</evidence>
<dbReference type="SUPFAM" id="SSF55785">
    <property type="entry name" value="PYP-like sensor domain (PAS domain)"/>
    <property type="match status" value="2"/>
</dbReference>
<dbReference type="PANTHER" id="PTHR43065:SF46">
    <property type="entry name" value="C4-DICARBOXYLATE TRANSPORT SENSOR PROTEIN DCTB"/>
    <property type="match status" value="1"/>
</dbReference>
<dbReference type="CDD" id="cd00130">
    <property type="entry name" value="PAS"/>
    <property type="match status" value="1"/>
</dbReference>
<dbReference type="SUPFAM" id="SSF47384">
    <property type="entry name" value="Homodimeric domain of signal transducing histidine kinase"/>
    <property type="match status" value="1"/>
</dbReference>
<evidence type="ECO:0000313" key="12">
    <source>
        <dbReference type="Proteomes" id="UP000295733"/>
    </source>
</evidence>
<dbReference type="PROSITE" id="PS50109">
    <property type="entry name" value="HIS_KIN"/>
    <property type="match status" value="1"/>
</dbReference>
<name>A0A4R2NLU0_RHOAD</name>
<dbReference type="CDD" id="cd00082">
    <property type="entry name" value="HisKA"/>
    <property type="match status" value="1"/>
</dbReference>
<reference evidence="11 12" key="1">
    <citation type="submission" date="2019-03" db="EMBL/GenBank/DDBJ databases">
        <title>Genomic Encyclopedia of Type Strains, Phase IV (KMG-IV): sequencing the most valuable type-strain genomes for metagenomic binning, comparative biology and taxonomic classification.</title>
        <authorList>
            <person name="Goeker M."/>
        </authorList>
    </citation>
    <scope>NUCLEOTIDE SEQUENCE [LARGE SCALE GENOMIC DNA]</scope>
    <source>
        <strain evidence="11 12">DSM 2781</strain>
    </source>
</reference>
<dbReference type="InterPro" id="IPR004358">
    <property type="entry name" value="Sig_transdc_His_kin-like_C"/>
</dbReference>
<dbReference type="InterPro" id="IPR003594">
    <property type="entry name" value="HATPase_dom"/>
</dbReference>
<dbReference type="InterPro" id="IPR000700">
    <property type="entry name" value="PAS-assoc_C"/>
</dbReference>
<keyword evidence="5" id="KW-0547">Nucleotide-binding</keyword>
<dbReference type="PROSITE" id="PS50113">
    <property type="entry name" value="PAC"/>
    <property type="match status" value="1"/>
</dbReference>
<dbReference type="Pfam" id="PF08447">
    <property type="entry name" value="PAS_3"/>
    <property type="match status" value="1"/>
</dbReference>
<dbReference type="Pfam" id="PF02518">
    <property type="entry name" value="HATPase_c"/>
    <property type="match status" value="1"/>
</dbReference>
<dbReference type="InterPro" id="IPR013655">
    <property type="entry name" value="PAS_fold_3"/>
</dbReference>
<gene>
    <name evidence="11" type="ORF">EV656_1068</name>
</gene>
<dbReference type="NCBIfam" id="TIGR00229">
    <property type="entry name" value="sensory_box"/>
    <property type="match status" value="1"/>
</dbReference>
<dbReference type="PANTHER" id="PTHR43065">
    <property type="entry name" value="SENSOR HISTIDINE KINASE"/>
    <property type="match status" value="1"/>
</dbReference>
<dbReference type="Proteomes" id="UP000295733">
    <property type="component" value="Unassembled WGS sequence"/>
</dbReference>
<evidence type="ECO:0000256" key="7">
    <source>
        <dbReference type="ARBA" id="ARBA00022840"/>
    </source>
</evidence>
<comment type="catalytic activity">
    <reaction evidence="1">
        <text>ATP + protein L-histidine = ADP + protein N-phospho-L-histidine.</text>
        <dbReference type="EC" id="2.7.13.3"/>
    </reaction>
</comment>
<feature type="domain" description="PAC" evidence="10">
    <location>
        <begin position="281"/>
        <end position="329"/>
    </location>
</feature>
<dbReference type="AlphaFoldDB" id="A0A4R2NLU0"/>
<feature type="domain" description="Histidine kinase" evidence="9">
    <location>
        <begin position="477"/>
        <end position="695"/>
    </location>
</feature>
<comment type="caution">
    <text evidence="11">The sequence shown here is derived from an EMBL/GenBank/DDBJ whole genome shotgun (WGS) entry which is preliminary data.</text>
</comment>
<dbReference type="Gene3D" id="3.30.450.20">
    <property type="entry name" value="PAS domain"/>
    <property type="match status" value="2"/>
</dbReference>
<organism evidence="11 12">
    <name type="scientific">Rhodovulum adriaticum</name>
    <name type="common">Rhodopseudomonas adriatica</name>
    <dbReference type="NCBI Taxonomy" id="35804"/>
    <lineage>
        <taxon>Bacteria</taxon>
        <taxon>Pseudomonadati</taxon>
        <taxon>Pseudomonadota</taxon>
        <taxon>Alphaproteobacteria</taxon>
        <taxon>Rhodobacterales</taxon>
        <taxon>Paracoccaceae</taxon>
        <taxon>Rhodovulum</taxon>
    </lineage>
</organism>
<evidence type="ECO:0000256" key="4">
    <source>
        <dbReference type="ARBA" id="ARBA00022679"/>
    </source>
</evidence>
<dbReference type="EC" id="2.7.13.3" evidence="2"/>
<evidence type="ECO:0000259" key="9">
    <source>
        <dbReference type="PROSITE" id="PS50109"/>
    </source>
</evidence>
<evidence type="ECO:0000256" key="8">
    <source>
        <dbReference type="ARBA" id="ARBA00023012"/>
    </source>
</evidence>
<dbReference type="SMART" id="SM00387">
    <property type="entry name" value="HATPase_c"/>
    <property type="match status" value="1"/>
</dbReference>
<dbReference type="GO" id="GO:0000155">
    <property type="term" value="F:phosphorelay sensor kinase activity"/>
    <property type="evidence" value="ECO:0007669"/>
    <property type="project" value="InterPro"/>
</dbReference>
<dbReference type="InterPro" id="IPR000014">
    <property type="entry name" value="PAS"/>
</dbReference>
<dbReference type="InterPro" id="IPR035965">
    <property type="entry name" value="PAS-like_dom_sf"/>
</dbReference>
<dbReference type="InterPro" id="IPR036890">
    <property type="entry name" value="HATPase_C_sf"/>
</dbReference>
<accession>A0A4R2NLU0</accession>
<keyword evidence="7" id="KW-0067">ATP-binding</keyword>
<dbReference type="SUPFAM" id="SSF55874">
    <property type="entry name" value="ATPase domain of HSP90 chaperone/DNA topoisomerase II/histidine kinase"/>
    <property type="match status" value="1"/>
</dbReference>
<keyword evidence="3" id="KW-0597">Phosphoprotein</keyword>
<evidence type="ECO:0000256" key="6">
    <source>
        <dbReference type="ARBA" id="ARBA00022777"/>
    </source>
</evidence>
<evidence type="ECO:0000256" key="3">
    <source>
        <dbReference type="ARBA" id="ARBA00022553"/>
    </source>
</evidence>
<evidence type="ECO:0000256" key="2">
    <source>
        <dbReference type="ARBA" id="ARBA00012438"/>
    </source>
</evidence>